<evidence type="ECO:0000313" key="1">
    <source>
        <dbReference type="EMBL" id="RZM82732.1"/>
    </source>
</evidence>
<protein>
    <submittedName>
        <fullName evidence="1">Phosphate/phosphite/phosphonate ABC transporter substrate-binding protein</fullName>
    </submittedName>
</protein>
<accession>A0A4Q7EHG0</accession>
<organism evidence="1 2">
    <name type="scientific">Leptolyngbya iicbica LK</name>
    <dbReference type="NCBI Taxonomy" id="2294035"/>
    <lineage>
        <taxon>Bacteria</taxon>
        <taxon>Bacillati</taxon>
        <taxon>Cyanobacteriota</taxon>
        <taxon>Cyanophyceae</taxon>
        <taxon>Leptolyngbyales</taxon>
        <taxon>Leptolyngbyaceae</taxon>
        <taxon>Leptolyngbya group</taxon>
        <taxon>Leptolyngbya</taxon>
        <taxon>Leptolyngbya iicbica</taxon>
    </lineage>
</organism>
<gene>
    <name evidence="1" type="ORF">DYY88_05790</name>
</gene>
<dbReference type="Gene3D" id="3.40.190.10">
    <property type="entry name" value="Periplasmic binding protein-like II"/>
    <property type="match status" value="2"/>
</dbReference>
<comment type="caution">
    <text evidence="1">The sequence shown here is derived from an EMBL/GenBank/DDBJ whole genome shotgun (WGS) entry which is preliminary data.</text>
</comment>
<dbReference type="AlphaFoldDB" id="A0A4Q7EHG0"/>
<dbReference type="Proteomes" id="UP000292459">
    <property type="component" value="Unassembled WGS sequence"/>
</dbReference>
<dbReference type="SUPFAM" id="SSF53850">
    <property type="entry name" value="Periplasmic binding protein-like II"/>
    <property type="match status" value="1"/>
</dbReference>
<dbReference type="OrthoDB" id="527737at2"/>
<keyword evidence="2" id="KW-1185">Reference proteome</keyword>
<evidence type="ECO:0000313" key="2">
    <source>
        <dbReference type="Proteomes" id="UP000292459"/>
    </source>
</evidence>
<reference evidence="1 2" key="1">
    <citation type="submission" date="2018-11" db="EMBL/GenBank/DDBJ databases">
        <title>Whole genome sequencing of an environmental sample.</title>
        <authorList>
            <person name="Sarangi A.N."/>
            <person name="Singh D."/>
            <person name="Tripathy S."/>
        </authorList>
    </citation>
    <scope>NUCLEOTIDE SEQUENCE [LARGE SCALE GENOMIC DNA]</scope>
    <source>
        <strain evidence="1 2">Lakshadweep</strain>
    </source>
</reference>
<dbReference type="Pfam" id="PF12974">
    <property type="entry name" value="Phosphonate-bd"/>
    <property type="match status" value="1"/>
</dbReference>
<name>A0A4Q7EHG0_9CYAN</name>
<dbReference type="RefSeq" id="WP_044151081.1">
    <property type="nucleotide sequence ID" value="NZ_QVFV01000001.1"/>
</dbReference>
<dbReference type="PANTHER" id="PTHR35841:SF1">
    <property type="entry name" value="PHOSPHONATES-BINDING PERIPLASMIC PROTEIN"/>
    <property type="match status" value="1"/>
</dbReference>
<sequence length="328" mass="35804">MQSFCNWHGFSALIGGVSLVLGLTACSEPTDKITVLEPTNQTSAELVTASESPTETVKFGVLAIDSAVSVNERYTPLLDYLTAATGQTFELVPLTQASQFQAVEAKTLDFTTNNPLASVQIQRLYNTQFLVTHSRPQTGPKFSALIIVHRDSDIQTLEDLRGKHVACVNFQTAAAGCVFQIQHLLENGIDPFSEFGKFEENKSQDNIVFSVLNGSLDAGFIRSGQLEKMLTRGLLDSVDEVRVLEPRDDDFLYEHTTALYPEWPIAALPDTDPALIADVKAALMAMPPGHPALAAAKLDGFVEPEDYSAIETLIENLQLKSWDAPTTD</sequence>
<proteinExistence type="predicted"/>
<dbReference type="PANTHER" id="PTHR35841">
    <property type="entry name" value="PHOSPHONATES-BINDING PERIPLASMIC PROTEIN"/>
    <property type="match status" value="1"/>
</dbReference>
<dbReference type="EMBL" id="QVFV01000001">
    <property type="protein sequence ID" value="RZM82732.1"/>
    <property type="molecule type" value="Genomic_DNA"/>
</dbReference>